<dbReference type="EMBL" id="PXYH01000001">
    <property type="protein sequence ID" value="PSJ48349.1"/>
    <property type="molecule type" value="Genomic_DNA"/>
</dbReference>
<keyword evidence="3" id="KW-1185">Reference proteome</keyword>
<dbReference type="InterPro" id="IPR007833">
    <property type="entry name" value="Capsule_polysaccharide_synth"/>
</dbReference>
<sequence>MQSVLLLQGPLGPFFQHFSRFLDRQGIQVHKINFNGGDSCWPCKGHNVNYTGTLPEWRHFLDNYLKAHRIDTVFCYSDCREYHAVARQFCLSHGVRFFVFEEGYLRPHYITLEENGVNAHSPWFGKLDRLLDEVSPEPPHHDFNIKPNFKRRIYFAMRYYAQMQLTRGRFNHYVHHRHRPYWQEGTAWLKGWYTKYSHTAHDKGLQQQLIDHHSGHIHLVPLQVADDFQIRTHSPFRDVAESIEHILESFAATAPQNDVLMFKHHPMDRGYTNYSRLIHGLARKLGIKDRVFYGFEISLPDLYHHCKGVVTVNSTVGLSALFHHIPTLTLGQALYDIPGLTSQCSLEEFWHRPQPVNKKRFRQLQSFLLHNTQLNGSFYCEPAKTCQQIWQQLQNLHHQRAPQPKAVPQRPTQPAGNPGCATAEEVA</sequence>
<organism evidence="2 3">
    <name type="scientific">Zobellella taiwanensis</name>
    <dbReference type="NCBI Taxonomy" id="347535"/>
    <lineage>
        <taxon>Bacteria</taxon>
        <taxon>Pseudomonadati</taxon>
        <taxon>Pseudomonadota</taxon>
        <taxon>Gammaproteobacteria</taxon>
        <taxon>Aeromonadales</taxon>
        <taxon>Aeromonadaceae</taxon>
        <taxon>Zobellella</taxon>
    </lineage>
</organism>
<evidence type="ECO:0000256" key="1">
    <source>
        <dbReference type="SAM" id="MobiDB-lite"/>
    </source>
</evidence>
<evidence type="ECO:0000313" key="2">
    <source>
        <dbReference type="EMBL" id="PSJ48349.1"/>
    </source>
</evidence>
<name>A0A2P7RDS2_9GAMM</name>
<protein>
    <submittedName>
        <fullName evidence="2">Capsule biosynthesis protein</fullName>
    </submittedName>
</protein>
<dbReference type="RefSeq" id="WP_106451802.1">
    <property type="nucleotide sequence ID" value="NZ_PXYH01000001.1"/>
</dbReference>
<dbReference type="Pfam" id="PF05159">
    <property type="entry name" value="Capsule_synth"/>
    <property type="match status" value="1"/>
</dbReference>
<feature type="region of interest" description="Disordered" evidence="1">
    <location>
        <begin position="397"/>
        <end position="427"/>
    </location>
</feature>
<dbReference type="CDD" id="cd16441">
    <property type="entry name" value="beta_Kdo_transferase_KpsS"/>
    <property type="match status" value="1"/>
</dbReference>
<reference evidence="2 3" key="1">
    <citation type="submission" date="2018-03" db="EMBL/GenBank/DDBJ databases">
        <title>The draft genome of Zobellella taiwanensis JCM 13381.</title>
        <authorList>
            <person name="Liu L."/>
            <person name="Li L."/>
            <person name="Wang T."/>
            <person name="Zhang X."/>
            <person name="Liang L."/>
        </authorList>
    </citation>
    <scope>NUCLEOTIDE SEQUENCE [LARGE SCALE GENOMIC DNA]</scope>
    <source>
        <strain evidence="2 3">JCM 13381</strain>
    </source>
</reference>
<dbReference type="OrthoDB" id="9794206at2"/>
<evidence type="ECO:0000313" key="3">
    <source>
        <dbReference type="Proteomes" id="UP000242181"/>
    </source>
</evidence>
<dbReference type="GO" id="GO:0015774">
    <property type="term" value="P:polysaccharide transport"/>
    <property type="evidence" value="ECO:0007669"/>
    <property type="project" value="InterPro"/>
</dbReference>
<gene>
    <name evidence="2" type="ORF">C7I36_00560</name>
</gene>
<accession>A0A2P7RDS2</accession>
<proteinExistence type="predicted"/>
<comment type="caution">
    <text evidence="2">The sequence shown here is derived from an EMBL/GenBank/DDBJ whole genome shotgun (WGS) entry which is preliminary data.</text>
</comment>
<dbReference type="AlphaFoldDB" id="A0A2P7RDS2"/>
<dbReference type="Proteomes" id="UP000242181">
    <property type="component" value="Unassembled WGS sequence"/>
</dbReference>
<dbReference type="GO" id="GO:0000271">
    <property type="term" value="P:polysaccharide biosynthetic process"/>
    <property type="evidence" value="ECO:0007669"/>
    <property type="project" value="InterPro"/>
</dbReference>